<evidence type="ECO:0008006" key="3">
    <source>
        <dbReference type="Google" id="ProtNLM"/>
    </source>
</evidence>
<dbReference type="EMBL" id="CAGA01000013">
    <property type="protein sequence ID" value="CCE29344.1"/>
    <property type="molecule type" value="Genomic_DNA"/>
</dbReference>
<dbReference type="InterPro" id="IPR019734">
    <property type="entry name" value="TPR_rpt"/>
</dbReference>
<evidence type="ECO:0000313" key="1">
    <source>
        <dbReference type="EMBL" id="CCE29344.1"/>
    </source>
</evidence>
<evidence type="ECO:0000313" key="2">
    <source>
        <dbReference type="Proteomes" id="UP000016801"/>
    </source>
</evidence>
<dbReference type="VEuPathDB" id="FungiDB:CPUR_03037"/>
<protein>
    <recommendedName>
        <fullName evidence="3">F-box domain-containing protein</fullName>
    </recommendedName>
</protein>
<name>M1WD89_CLAP2</name>
<dbReference type="HOGENOM" id="CLU_010622_0_0_1"/>
<reference evidence="1 2" key="1">
    <citation type="journal article" date="2013" name="PLoS Genet.">
        <title>Plant-symbiotic fungi as chemical engineers: Multi-genome analysis of the Clavicipitaceae reveals dynamics of alkaloid loci.</title>
        <authorList>
            <person name="Schardl C.L."/>
            <person name="Young C.A."/>
            <person name="Hesse U."/>
            <person name="Amyotte S.G."/>
            <person name="Andreeva K."/>
            <person name="Calie P.J."/>
            <person name="Fleetwood D.J."/>
            <person name="Haws D.C."/>
            <person name="Moore N."/>
            <person name="Oeser B."/>
            <person name="Panaccione D.G."/>
            <person name="Schweri K.K."/>
            <person name="Voisey C.R."/>
            <person name="Farman M.L."/>
            <person name="Jaromczyk J.W."/>
            <person name="Roe B.A."/>
            <person name="O'Sullivan D.M."/>
            <person name="Scott B."/>
            <person name="Tudzynski P."/>
            <person name="An Z."/>
            <person name="Arnaoudova E.G."/>
            <person name="Bullock C.T."/>
            <person name="Charlton N.D."/>
            <person name="Chen L."/>
            <person name="Cox M."/>
            <person name="Dinkins R.D."/>
            <person name="Florea S."/>
            <person name="Glenn A.E."/>
            <person name="Gordon A."/>
            <person name="Gueldener U."/>
            <person name="Harris D.R."/>
            <person name="Hollin W."/>
            <person name="Jaromczyk J."/>
            <person name="Johnson R.D."/>
            <person name="Khan A.K."/>
            <person name="Leistner E."/>
            <person name="Leuchtmann A."/>
            <person name="Li C."/>
            <person name="Liu J."/>
            <person name="Liu J."/>
            <person name="Liu M."/>
            <person name="Mace W."/>
            <person name="Machado C."/>
            <person name="Nagabhyru P."/>
            <person name="Pan J."/>
            <person name="Schmid J."/>
            <person name="Sugawara K."/>
            <person name="Steiner U."/>
            <person name="Takach J.E."/>
            <person name="Tanaka E."/>
            <person name="Webb J.S."/>
            <person name="Wilson E.V."/>
            <person name="Wiseman J.L."/>
            <person name="Yoshida R."/>
            <person name="Zeng Z."/>
        </authorList>
    </citation>
    <scope>NUCLEOTIDE SEQUENCE [LARGE SCALE GENOMIC DNA]</scope>
    <source>
        <strain evidence="1 2">20.1</strain>
    </source>
</reference>
<dbReference type="Gene3D" id="1.25.40.10">
    <property type="entry name" value="Tetratricopeptide repeat domain"/>
    <property type="match status" value="1"/>
</dbReference>
<dbReference type="Proteomes" id="UP000016801">
    <property type="component" value="Unassembled WGS sequence"/>
</dbReference>
<dbReference type="InterPro" id="IPR011990">
    <property type="entry name" value="TPR-like_helical_dom_sf"/>
</dbReference>
<dbReference type="SUPFAM" id="SSF48452">
    <property type="entry name" value="TPR-like"/>
    <property type="match status" value="1"/>
</dbReference>
<dbReference type="OrthoDB" id="629492at2759"/>
<gene>
    <name evidence="1" type="ORF">CPUR_03037</name>
</gene>
<keyword evidence="2" id="KW-1185">Reference proteome</keyword>
<organism evidence="1 2">
    <name type="scientific">Claviceps purpurea (strain 20.1)</name>
    <name type="common">Ergot fungus</name>
    <name type="synonym">Sphacelia segetum</name>
    <dbReference type="NCBI Taxonomy" id="1111077"/>
    <lineage>
        <taxon>Eukaryota</taxon>
        <taxon>Fungi</taxon>
        <taxon>Dikarya</taxon>
        <taxon>Ascomycota</taxon>
        <taxon>Pezizomycotina</taxon>
        <taxon>Sordariomycetes</taxon>
        <taxon>Hypocreomycetidae</taxon>
        <taxon>Hypocreales</taxon>
        <taxon>Clavicipitaceae</taxon>
        <taxon>Claviceps</taxon>
    </lineage>
</organism>
<comment type="caution">
    <text evidence="1">The sequence shown here is derived from an EMBL/GenBank/DDBJ whole genome shotgun (WGS) entry which is preliminary data.</text>
</comment>
<dbReference type="eggNOG" id="ENOG502S69X">
    <property type="taxonomic scope" value="Eukaryota"/>
</dbReference>
<dbReference type="STRING" id="1111077.M1WD89"/>
<dbReference type="SMART" id="SM00028">
    <property type="entry name" value="TPR"/>
    <property type="match status" value="3"/>
</dbReference>
<accession>M1WD89</accession>
<dbReference type="AlphaFoldDB" id="M1WD89"/>
<proteinExistence type="predicted"/>
<sequence>MSSSKAESEMAALIEKALSCLEASEIDLALDAYRLAVKICPCSGGRDPRVRCRCKNFKKAVAKGGSIIRELLKTCHCTIGQKFGKSRCDNVHHIEALDHRATIFELLDELDNATDDAEWILELAPQLPDGYLHLGNIEELQGNSDFAWEIYTMGIEYIEAVNETSIDSSPKLQVRQRDSRSTRCLRVSKKWACTLTSPLNARLWRDIQFSDSRFNPRPELSPGPEGLKRMLSWAGDGGARKVVMARKMDLTQSMLTLLVDESPYLEYLKVEKNLPKEISFPMNGKSWNRLRFFSFRALRFGSECRVDSPGGFPCSFLQDAAGSLEHLDFQGIPVEWYENEEPFIPFLPKLKTLRISDRPYMPNEPEQPLFPIYPLTVAFPRLEQLFIGPYIQYLDPEPVSMWRDKRDEIWPYLKVLIYKRGAYEEPNPDTEITRSALRFLMCINRGNSLQHIGMDYHEGCFDKDIFSGSDDIIPDYDIVQDSEFRNLRSFNSASLSISPEGARNLLSKAIQTKQLTSFDIVFPTYYHRGIVDFPTVDGSVVYGAVADEFVGERHADHLRGYDWARGAPSIQSLGCYALDLHPAPKNDEGHFLAQFLATFPNLRTLSISCECGCPPSAVANGKAEYVSLLVEILRLTHLDTMYMDFDDYEACAQVRETAHEQGVQLMRLSPLFYESMRDLREWPVSLGD</sequence>